<dbReference type="PANTHER" id="PTHR30115:SF13">
    <property type="entry name" value="PII-LIKE PROTEIN GLNBI"/>
    <property type="match status" value="1"/>
</dbReference>
<sequence length="119" mass="12888">MMMMVRAIVRPEKADEVLKALMDAGFPAVTKYSVAGRGKQRGIKIGQVTYDEIPKTLLMSVIRDEDVEFAIKTIMEAARTKGKGAFGDGKIFVSPVEEIYTISSGVCDTAPVEEAEATA</sequence>
<evidence type="ECO:0000256" key="4">
    <source>
        <dbReference type="ARBA" id="ARBA00023231"/>
    </source>
</evidence>
<evidence type="ECO:0000313" key="5">
    <source>
        <dbReference type="EMBL" id="BEQ13919.1"/>
    </source>
</evidence>
<dbReference type="InterPro" id="IPR002187">
    <property type="entry name" value="N-reg_PII"/>
</dbReference>
<reference evidence="6" key="1">
    <citation type="journal article" date="2023" name="Arch. Microbiol.">
        <title>Desulfoferula mesophilus gen. nov. sp. nov., a mesophilic sulfate-reducing bacterium isolated from a brackish lake sediment.</title>
        <authorList>
            <person name="Watanabe T."/>
            <person name="Yabe T."/>
            <person name="Tsuji J.M."/>
            <person name="Fukui M."/>
        </authorList>
    </citation>
    <scope>NUCLEOTIDE SEQUENCE [LARGE SCALE GENOMIC DNA]</scope>
    <source>
        <strain evidence="6">12FAK</strain>
    </source>
</reference>
<dbReference type="SUPFAM" id="SSF54913">
    <property type="entry name" value="GlnB-like"/>
    <property type="match status" value="1"/>
</dbReference>
<dbReference type="RefSeq" id="WP_338605649.1">
    <property type="nucleotide sequence ID" value="NZ_AP028679.1"/>
</dbReference>
<organism evidence="5 6">
    <name type="scientific">Desulfoferula mesophila</name>
    <dbReference type="NCBI Taxonomy" id="3058419"/>
    <lineage>
        <taxon>Bacteria</taxon>
        <taxon>Pseudomonadati</taxon>
        <taxon>Thermodesulfobacteriota</taxon>
        <taxon>Desulfarculia</taxon>
        <taxon>Desulfarculales</taxon>
        <taxon>Desulfarculaceae</taxon>
        <taxon>Desulfoferula</taxon>
    </lineage>
</organism>
<dbReference type="GO" id="GO:0005829">
    <property type="term" value="C:cytosol"/>
    <property type="evidence" value="ECO:0007669"/>
    <property type="project" value="TreeGrafter"/>
</dbReference>
<evidence type="ECO:0000256" key="3">
    <source>
        <dbReference type="ARBA" id="ARBA00023163"/>
    </source>
</evidence>
<keyword evidence="3" id="KW-0804">Transcription</keyword>
<dbReference type="Proteomes" id="UP001366166">
    <property type="component" value="Chromosome"/>
</dbReference>
<dbReference type="Gene3D" id="3.30.70.120">
    <property type="match status" value="1"/>
</dbReference>
<evidence type="ECO:0000256" key="2">
    <source>
        <dbReference type="ARBA" id="ARBA00023015"/>
    </source>
</evidence>
<name>A0AAU9EFA2_9BACT</name>
<evidence type="ECO:0000313" key="6">
    <source>
        <dbReference type="Proteomes" id="UP001366166"/>
    </source>
</evidence>
<dbReference type="EMBL" id="AP028679">
    <property type="protein sequence ID" value="BEQ13919.1"/>
    <property type="molecule type" value="Genomic_DNA"/>
</dbReference>
<accession>A0AAU9EFA2</accession>
<dbReference type="PRINTS" id="PR00340">
    <property type="entry name" value="PIIGLNB"/>
</dbReference>
<dbReference type="InterPro" id="IPR015867">
    <property type="entry name" value="N-reg_PII/ATP_PRibTrfase_C"/>
</dbReference>
<dbReference type="GO" id="GO:0005524">
    <property type="term" value="F:ATP binding"/>
    <property type="evidence" value="ECO:0007669"/>
    <property type="project" value="TreeGrafter"/>
</dbReference>
<keyword evidence="6" id="KW-1185">Reference proteome</keyword>
<dbReference type="GO" id="GO:0030234">
    <property type="term" value="F:enzyme regulator activity"/>
    <property type="evidence" value="ECO:0007669"/>
    <property type="project" value="InterPro"/>
</dbReference>
<keyword evidence="4" id="KW-0535">Nitrogen fixation</keyword>
<gene>
    <name evidence="5" type="primary">glnB-3</name>
    <name evidence="5" type="ORF">FAK_09850</name>
</gene>
<dbReference type="Pfam" id="PF00543">
    <property type="entry name" value="P-II"/>
    <property type="match status" value="1"/>
</dbReference>
<dbReference type="KEGG" id="dmp:FAK_09850"/>
<keyword evidence="2" id="KW-0805">Transcription regulation</keyword>
<dbReference type="InterPro" id="IPR011322">
    <property type="entry name" value="N-reg_PII-like_a/b"/>
</dbReference>
<dbReference type="AlphaFoldDB" id="A0AAU9EFA2"/>
<comment type="function">
    <text evidence="1">Could be involved in the regulation of nitrogen fixation.</text>
</comment>
<protein>
    <submittedName>
        <fullName evidence="5">Nitrogen fixation nifHD region glnB 1</fullName>
    </submittedName>
</protein>
<dbReference type="GO" id="GO:0006808">
    <property type="term" value="P:regulation of nitrogen utilization"/>
    <property type="evidence" value="ECO:0007669"/>
    <property type="project" value="InterPro"/>
</dbReference>
<dbReference type="PANTHER" id="PTHR30115">
    <property type="entry name" value="NITROGEN REGULATORY PROTEIN P-II"/>
    <property type="match status" value="1"/>
</dbReference>
<proteinExistence type="predicted"/>
<evidence type="ECO:0000256" key="1">
    <source>
        <dbReference type="ARBA" id="ARBA00002440"/>
    </source>
</evidence>
<dbReference type="PROSITE" id="PS51343">
    <property type="entry name" value="PII_GLNB_DOM"/>
    <property type="match status" value="1"/>
</dbReference>
<dbReference type="SMART" id="SM00938">
    <property type="entry name" value="P-II"/>
    <property type="match status" value="1"/>
</dbReference>